<dbReference type="SUPFAM" id="SSF141371">
    <property type="entry name" value="PilZ domain-like"/>
    <property type="match status" value="1"/>
</dbReference>
<protein>
    <recommendedName>
        <fullName evidence="1">PilZ domain-containing protein</fullName>
    </recommendedName>
</protein>
<reference evidence="2 3" key="2">
    <citation type="journal article" date="2016" name="Microb. Ecol.">
        <title>Genome Characteristics of a Novel Type I Methanotroph (Sn10-6) Isolated from a Flooded Indian Rice Field.</title>
        <authorList>
            <person name="Rahalkar M.C."/>
            <person name="Pandit P.S."/>
            <person name="Dhakephalkar P.K."/>
            <person name="Pore S."/>
            <person name="Arora P."/>
            <person name="Kapse N."/>
        </authorList>
    </citation>
    <scope>NUCLEOTIDE SEQUENCE [LARGE SCALE GENOMIC DNA]</scope>
    <source>
        <strain evidence="2 3">Sn10-6</strain>
    </source>
</reference>
<evidence type="ECO:0000259" key="1">
    <source>
        <dbReference type="Pfam" id="PF07238"/>
    </source>
</evidence>
<accession>A0A0F3IJT2</accession>
<gene>
    <name evidence="2" type="ORF">VZ94_07865</name>
</gene>
<keyword evidence="3" id="KW-1185">Reference proteome</keyword>
<dbReference type="AlphaFoldDB" id="A0A0F3IJT2"/>
<dbReference type="Pfam" id="PF07238">
    <property type="entry name" value="PilZ"/>
    <property type="match status" value="1"/>
</dbReference>
<comment type="caution">
    <text evidence="2">The sequence shown here is derived from an EMBL/GenBank/DDBJ whole genome shotgun (WGS) entry which is preliminary data.</text>
</comment>
<dbReference type="EMBL" id="LAJX01000072">
    <property type="protein sequence ID" value="KJV06961.1"/>
    <property type="molecule type" value="Genomic_DNA"/>
</dbReference>
<dbReference type="GO" id="GO:0035438">
    <property type="term" value="F:cyclic-di-GMP binding"/>
    <property type="evidence" value="ECO:0007669"/>
    <property type="project" value="InterPro"/>
</dbReference>
<organism evidence="2 3">
    <name type="scientific">Methylocucumis oryzae</name>
    <dbReference type="NCBI Taxonomy" id="1632867"/>
    <lineage>
        <taxon>Bacteria</taxon>
        <taxon>Pseudomonadati</taxon>
        <taxon>Pseudomonadota</taxon>
        <taxon>Gammaproteobacteria</taxon>
        <taxon>Methylococcales</taxon>
        <taxon>Methylococcaceae</taxon>
        <taxon>Methylocucumis</taxon>
    </lineage>
</organism>
<dbReference type="Gene3D" id="2.40.10.220">
    <property type="entry name" value="predicted glycosyltransferase like domains"/>
    <property type="match status" value="1"/>
</dbReference>
<name>A0A0F3IJT2_9GAMM</name>
<evidence type="ECO:0000313" key="2">
    <source>
        <dbReference type="EMBL" id="KJV06961.1"/>
    </source>
</evidence>
<dbReference type="InterPro" id="IPR009875">
    <property type="entry name" value="PilZ_domain"/>
</dbReference>
<evidence type="ECO:0000313" key="3">
    <source>
        <dbReference type="Proteomes" id="UP000033684"/>
    </source>
</evidence>
<sequence length="132" mass="15149">MLDGQNYNSNNMLNFQEDTTRERRQHIRAYIETNYILVLDNQEFAGITGNISLSGAFLCNPHPELSVTHINEQGRLALYINNDWLQFRCEIVYICQSEDDTFPIGAGVVFQDEDAATSQAMLKLAELFDSWH</sequence>
<dbReference type="Proteomes" id="UP000033684">
    <property type="component" value="Unassembled WGS sequence"/>
</dbReference>
<proteinExistence type="predicted"/>
<feature type="domain" description="PilZ" evidence="1">
    <location>
        <begin position="22"/>
        <end position="121"/>
    </location>
</feature>
<reference evidence="3" key="1">
    <citation type="submission" date="2015-03" db="EMBL/GenBank/DDBJ databases">
        <title>Draft genome sequence of a novel methanotroph (Sn10-6) isolated from flooded ricefield rhizosphere in India.</title>
        <authorList>
            <person name="Pandit P.S."/>
            <person name="Pore S.D."/>
            <person name="Arora P."/>
            <person name="Kapse N.G."/>
            <person name="Dhakephalkar P.K."/>
            <person name="Rahalkar M.C."/>
        </authorList>
    </citation>
    <scope>NUCLEOTIDE SEQUENCE [LARGE SCALE GENOMIC DNA]</scope>
    <source>
        <strain evidence="3">Sn10-6</strain>
    </source>
</reference>